<feature type="compositionally biased region" description="Polar residues" evidence="3">
    <location>
        <begin position="957"/>
        <end position="966"/>
    </location>
</feature>
<evidence type="ECO:0000256" key="2">
    <source>
        <dbReference type="PROSITE-ProRule" id="PRU00117"/>
    </source>
</evidence>
<accession>A0A7S9KM09</accession>
<evidence type="ECO:0000259" key="4">
    <source>
        <dbReference type="SMART" id="SM00322"/>
    </source>
</evidence>
<dbReference type="Pfam" id="PF24563">
    <property type="entry name" value="KH_Mug60-KHD4"/>
    <property type="match status" value="1"/>
</dbReference>
<dbReference type="GO" id="GO:0003729">
    <property type="term" value="F:mRNA binding"/>
    <property type="evidence" value="ECO:0007669"/>
    <property type="project" value="TreeGrafter"/>
</dbReference>
<dbReference type="AlphaFoldDB" id="A0A7S9KM09"/>
<protein>
    <recommendedName>
        <fullName evidence="4">K Homology domain-containing protein</fullName>
    </recommendedName>
</protein>
<proteinExistence type="predicted"/>
<dbReference type="PANTHER" id="PTHR10627">
    <property type="entry name" value="SCP160"/>
    <property type="match status" value="1"/>
</dbReference>
<feature type="domain" description="K Homology" evidence="4">
    <location>
        <begin position="555"/>
        <end position="635"/>
    </location>
</feature>
<dbReference type="InterPro" id="IPR056553">
    <property type="entry name" value="KH_Mug60-KHD4"/>
</dbReference>
<dbReference type="Gene3D" id="3.30.1370.10">
    <property type="entry name" value="K Homology domain, type 1"/>
    <property type="match status" value="3"/>
</dbReference>
<feature type="region of interest" description="Disordered" evidence="3">
    <location>
        <begin position="915"/>
        <end position="976"/>
    </location>
</feature>
<dbReference type="SUPFAM" id="SSF54791">
    <property type="entry name" value="Eukaryotic type KH-domain (KH-domain type I)"/>
    <property type="match status" value="3"/>
</dbReference>
<evidence type="ECO:0000313" key="5">
    <source>
        <dbReference type="EMBL" id="QPG94807.1"/>
    </source>
</evidence>
<feature type="domain" description="K Homology" evidence="4">
    <location>
        <begin position="244"/>
        <end position="341"/>
    </location>
</feature>
<evidence type="ECO:0000313" key="6">
    <source>
        <dbReference type="Proteomes" id="UP000594364"/>
    </source>
</evidence>
<sequence>MNKLANMRHWSERMSPNFGMGRPNMPLNGLNPHPKNAAQSAGPISSPQAADATIHYSFNVPFASDLAGPDTEDIVHATTDAVLRWTHPADAPDDVQVHELPVHAQNLANLGRLCRDLSAGPLPIDAHVVSSFPKSGRGQATTVCLSGSPELVHKSRETILNEIPIAMRCTTIDIDGNLVCDLNAGVLKKPVVETLDYISTFCGVDIFLLGPKLTPIVDGMMGDSEMRMDQRWRVAIYGDILSSEHAKARVLIHIDTLLGRVVDATRIELSLHQLVCGRHRKNIKLIESSTGTAIYFPPLFSQMYRYCPQNATRRDPTDIFITGDTPQAIELAKQKLHETVSRIRLYVKDVTIPAAKIDSILLGRLDKVRKILEANGTYIMFPPLACQRTTVRVQGSEGLPVERTVRELMSLAGQFYGAGWYIQQSEVRQQPPVADIRTMLSDICANAEADLSYDKMSFTITGSDDAVKCALTVISDLKFVTQAQYQIRVKIELANEHKEFVSGKKNGKINKIMGQSNVQIIFDGFNEYNFNIDVMAASYDSIKQGLALVEQEMPASISFHVPDQYHKRIIGIGGQHIQRIMKKHSVFVKFSNAMDRGGMGREDDDIKVDNVICRTPARNAQNLDAVKNEILEMVDRADSEYTTQIASIDRLYHRELIARLPDVDELEQKFNCKINFPSTEEASDEVTVTGPQWQVPHCVDELLGMVPDKHELILARTGDLVKFLESPDFATDLVSKLKAQYEVEVTVHQNPDELTEDGSPTMTLIWGFTRNNAGGLRDAIDFLQAQMAAATVEATIVKGSIPRPISDSFEDSLQYFDSKLLQHAPASSSTDSPVKTGFGAEVARERSSILDRLRKPGSMTSISAFLDRRKNSSHSMNSSFFKGSSNVSKSSLISIESTRSFNADRNPWNDSGVNLAEDENPWAPRPFSKHMDSKLAIPLPGDVTPRHNTRASGDSGRPSTSHSLNSGYPGPIGPFR</sequence>
<dbReference type="PROSITE" id="PS50084">
    <property type="entry name" value="KH_TYPE_1"/>
    <property type="match status" value="1"/>
</dbReference>
<keyword evidence="2" id="KW-0694">RNA-binding</keyword>
<dbReference type="Pfam" id="PF00013">
    <property type="entry name" value="KH_1"/>
    <property type="match status" value="2"/>
</dbReference>
<dbReference type="SMART" id="SM00322">
    <property type="entry name" value="KH"/>
    <property type="match status" value="4"/>
</dbReference>
<organism evidence="5 6">
    <name type="scientific">Epichloe festucae (strain Fl1)</name>
    <dbReference type="NCBI Taxonomy" id="877507"/>
    <lineage>
        <taxon>Eukaryota</taxon>
        <taxon>Fungi</taxon>
        <taxon>Dikarya</taxon>
        <taxon>Ascomycota</taxon>
        <taxon>Pezizomycotina</taxon>
        <taxon>Sordariomycetes</taxon>
        <taxon>Hypocreomycetidae</taxon>
        <taxon>Hypocreales</taxon>
        <taxon>Clavicipitaceae</taxon>
        <taxon>Epichloe</taxon>
    </lineage>
</organism>
<dbReference type="Proteomes" id="UP000594364">
    <property type="component" value="Chromosome 1"/>
</dbReference>
<dbReference type="OrthoDB" id="271862at2759"/>
<evidence type="ECO:0000256" key="3">
    <source>
        <dbReference type="SAM" id="MobiDB-lite"/>
    </source>
</evidence>
<keyword evidence="6" id="KW-1185">Reference proteome</keyword>
<dbReference type="InterPro" id="IPR004087">
    <property type="entry name" value="KH_dom"/>
</dbReference>
<feature type="domain" description="K Homology" evidence="4">
    <location>
        <begin position="485"/>
        <end position="554"/>
    </location>
</feature>
<dbReference type="CDD" id="cd22453">
    <property type="entry name" value="KH-I_MUG60_like"/>
    <property type="match status" value="1"/>
</dbReference>
<dbReference type="PANTHER" id="PTHR10627:SF76">
    <property type="entry name" value="KH DOMAIN-CONTAINING PROTEIN YLL032C"/>
    <property type="match status" value="1"/>
</dbReference>
<dbReference type="InterPro" id="IPR004088">
    <property type="entry name" value="KH_dom_type_1"/>
</dbReference>
<gene>
    <name evidence="5" type="ORF">C2857_007027</name>
</gene>
<feature type="region of interest" description="Disordered" evidence="3">
    <location>
        <begin position="27"/>
        <end position="46"/>
    </location>
</feature>
<evidence type="ECO:0000256" key="1">
    <source>
        <dbReference type="ARBA" id="ARBA00022737"/>
    </source>
</evidence>
<keyword evidence="1" id="KW-0677">Repeat</keyword>
<dbReference type="InterPro" id="IPR036612">
    <property type="entry name" value="KH_dom_type_1_sf"/>
</dbReference>
<feature type="compositionally biased region" description="Polar residues" evidence="3">
    <location>
        <begin position="37"/>
        <end position="46"/>
    </location>
</feature>
<dbReference type="EMBL" id="CP031385">
    <property type="protein sequence ID" value="QPG94807.1"/>
    <property type="molecule type" value="Genomic_DNA"/>
</dbReference>
<dbReference type="GO" id="GO:0005737">
    <property type="term" value="C:cytoplasm"/>
    <property type="evidence" value="ECO:0007669"/>
    <property type="project" value="TreeGrafter"/>
</dbReference>
<reference evidence="5 6" key="1">
    <citation type="journal article" date="2018" name="PLoS Genet.">
        <title>Repeat elements organise 3D genome structure and mediate transcription in the filamentous fungus Epichloe festucae.</title>
        <authorList>
            <person name="Winter D.J."/>
            <person name="Ganley A.R.D."/>
            <person name="Young C.A."/>
            <person name="Liachko I."/>
            <person name="Schardl C.L."/>
            <person name="Dupont P.Y."/>
            <person name="Berry D."/>
            <person name="Ram A."/>
            <person name="Scott B."/>
            <person name="Cox M.P."/>
        </authorList>
    </citation>
    <scope>NUCLEOTIDE SEQUENCE [LARGE SCALE GENOMIC DNA]</scope>
    <source>
        <strain evidence="5 6">Fl1</strain>
    </source>
</reference>
<feature type="domain" description="K Homology" evidence="4">
    <location>
        <begin position="640"/>
        <end position="707"/>
    </location>
</feature>
<name>A0A7S9KM09_EPIFF</name>